<comment type="caution">
    <text evidence="1">The sequence shown here is derived from an EMBL/GenBank/DDBJ whole genome shotgun (WGS) entry which is preliminary data.</text>
</comment>
<proteinExistence type="predicted"/>
<evidence type="ECO:0000313" key="2">
    <source>
        <dbReference type="Proteomes" id="UP000230775"/>
    </source>
</evidence>
<accession>A0A2H0WPC7</accession>
<name>A0A2H0WPC7_9BACT</name>
<evidence type="ECO:0000313" key="1">
    <source>
        <dbReference type="EMBL" id="PIS14510.1"/>
    </source>
</evidence>
<reference evidence="2" key="1">
    <citation type="submission" date="2017-09" db="EMBL/GenBank/DDBJ databases">
        <title>Depth-based differentiation of microbial function through sediment-hosted aquifers and enrichment of novel symbionts in the deep terrestrial subsurface.</title>
        <authorList>
            <person name="Probst A.J."/>
            <person name="Ladd B."/>
            <person name="Jarett J.K."/>
            <person name="Geller-Mcgrath D.E."/>
            <person name="Sieber C.M.K."/>
            <person name="Emerson J.B."/>
            <person name="Anantharaman K."/>
            <person name="Thomas B.C."/>
            <person name="Malmstrom R."/>
            <person name="Stieglmeier M."/>
            <person name="Klingl A."/>
            <person name="Woyke T."/>
            <person name="Ryan C.M."/>
            <person name="Banfield J.F."/>
        </authorList>
    </citation>
    <scope>NUCLEOTIDE SEQUENCE [LARGE SCALE GENOMIC DNA]</scope>
</reference>
<protein>
    <submittedName>
        <fullName evidence="1">Uncharacterized protein</fullName>
    </submittedName>
</protein>
<gene>
    <name evidence="1" type="ORF">COT64_02195</name>
</gene>
<dbReference type="EMBL" id="PEZI01000045">
    <property type="protein sequence ID" value="PIS14510.1"/>
    <property type="molecule type" value="Genomic_DNA"/>
</dbReference>
<dbReference type="Proteomes" id="UP000230775">
    <property type="component" value="Unassembled WGS sequence"/>
</dbReference>
<dbReference type="AlphaFoldDB" id="A0A2H0WPC7"/>
<sequence>MPYGTPIFVEGEEIICFDPAKELLKFEHPFTLNKEFRVVDFRGQLAEILRGNTDAATLSWEEIDITFANIFDQFRQQSVEFKTSIDLGPNNKLLFQTIPSRGTEDHVENFLIGSKGGVKVMDVHNHPVKVDKSTGTKKTFPYFTFADFLSLAFIHQEQVAEAVVFEEGTAIMIKTPESQPILDKAIKETGMGNFAWAELGNQLAEEWIKKCPNESTEERKQFSIEFAKKYKMRLLFIPTGQKQIETLV</sequence>
<organism evidence="1 2">
    <name type="scientific">Candidatus Shapirobacteria bacterium CG09_land_8_20_14_0_10_39_12</name>
    <dbReference type="NCBI Taxonomy" id="1974885"/>
    <lineage>
        <taxon>Bacteria</taxon>
        <taxon>Candidatus Shapironibacteriota</taxon>
    </lineage>
</organism>